<dbReference type="InterPro" id="IPR004638">
    <property type="entry name" value="EmrB-like"/>
</dbReference>
<evidence type="ECO:0000256" key="4">
    <source>
        <dbReference type="ARBA" id="ARBA00022475"/>
    </source>
</evidence>
<evidence type="ECO:0000313" key="12">
    <source>
        <dbReference type="Proteomes" id="UP000239549"/>
    </source>
</evidence>
<dbReference type="SUPFAM" id="SSF103473">
    <property type="entry name" value="MFS general substrate transporter"/>
    <property type="match status" value="1"/>
</dbReference>
<name>A0A2L2XBP0_9FIRM</name>
<dbReference type="GO" id="GO:0005886">
    <property type="term" value="C:plasma membrane"/>
    <property type="evidence" value="ECO:0007669"/>
    <property type="project" value="UniProtKB-SubCell"/>
</dbReference>
<comment type="caution">
    <text evidence="11">The sequence shown here is derived from an EMBL/GenBank/DDBJ whole genome shotgun (WGS) entry which is preliminary data.</text>
</comment>
<evidence type="ECO:0000256" key="8">
    <source>
        <dbReference type="SAM" id="MobiDB-lite"/>
    </source>
</evidence>
<dbReference type="Gene3D" id="1.20.1250.20">
    <property type="entry name" value="MFS general substrate transporter like domains"/>
    <property type="match status" value="1"/>
</dbReference>
<feature type="transmembrane region" description="Helical" evidence="9">
    <location>
        <begin position="53"/>
        <end position="72"/>
    </location>
</feature>
<evidence type="ECO:0000256" key="2">
    <source>
        <dbReference type="ARBA" id="ARBA00008537"/>
    </source>
</evidence>
<feature type="transmembrane region" description="Helical" evidence="9">
    <location>
        <begin position="361"/>
        <end position="381"/>
    </location>
</feature>
<dbReference type="PRINTS" id="PR01036">
    <property type="entry name" value="TCRTETB"/>
</dbReference>
<dbReference type="Proteomes" id="UP000239549">
    <property type="component" value="Unassembled WGS sequence"/>
</dbReference>
<accession>A0A2L2XBP0</accession>
<feature type="transmembrane region" description="Helical" evidence="9">
    <location>
        <begin position="140"/>
        <end position="161"/>
    </location>
</feature>
<dbReference type="AlphaFoldDB" id="A0A2L2XBP0"/>
<feature type="domain" description="Major facilitator superfamily (MFS) profile" evidence="10">
    <location>
        <begin position="15"/>
        <end position="506"/>
    </location>
</feature>
<dbReference type="RefSeq" id="WP_104372008.1">
    <property type="nucleotide sequence ID" value="NZ_BFAV01000112.1"/>
</dbReference>
<feature type="transmembrane region" description="Helical" evidence="9">
    <location>
        <begin position="230"/>
        <end position="249"/>
    </location>
</feature>
<dbReference type="InterPro" id="IPR036259">
    <property type="entry name" value="MFS_trans_sf"/>
</dbReference>
<dbReference type="GO" id="GO:0022857">
    <property type="term" value="F:transmembrane transporter activity"/>
    <property type="evidence" value="ECO:0007669"/>
    <property type="project" value="InterPro"/>
</dbReference>
<organism evidence="11 12">
    <name type="scientific">Desulfocucumis palustris</name>
    <dbReference type="NCBI Taxonomy" id="1898651"/>
    <lineage>
        <taxon>Bacteria</taxon>
        <taxon>Bacillati</taxon>
        <taxon>Bacillota</taxon>
        <taxon>Clostridia</taxon>
        <taxon>Eubacteriales</taxon>
        <taxon>Desulfocucumaceae</taxon>
        <taxon>Desulfocucumis</taxon>
    </lineage>
</organism>
<dbReference type="PANTHER" id="PTHR42718">
    <property type="entry name" value="MAJOR FACILITATOR SUPERFAMILY MULTIDRUG TRANSPORTER MFSC"/>
    <property type="match status" value="1"/>
</dbReference>
<dbReference type="EMBL" id="BFAV01000112">
    <property type="protein sequence ID" value="GBF33638.1"/>
    <property type="molecule type" value="Genomic_DNA"/>
</dbReference>
<feature type="transmembrane region" description="Helical" evidence="9">
    <location>
        <begin position="483"/>
        <end position="501"/>
    </location>
</feature>
<keyword evidence="5 9" id="KW-0812">Transmembrane</keyword>
<dbReference type="NCBIfam" id="TIGR00711">
    <property type="entry name" value="efflux_EmrB"/>
    <property type="match status" value="1"/>
</dbReference>
<dbReference type="Gene3D" id="1.20.1720.10">
    <property type="entry name" value="Multidrug resistance protein D"/>
    <property type="match status" value="1"/>
</dbReference>
<keyword evidence="3" id="KW-0813">Transport</keyword>
<evidence type="ECO:0000256" key="9">
    <source>
        <dbReference type="SAM" id="Phobius"/>
    </source>
</evidence>
<evidence type="ECO:0000256" key="1">
    <source>
        <dbReference type="ARBA" id="ARBA00004651"/>
    </source>
</evidence>
<feature type="transmembrane region" description="Helical" evidence="9">
    <location>
        <begin position="12"/>
        <end position="33"/>
    </location>
</feature>
<dbReference type="Pfam" id="PF07690">
    <property type="entry name" value="MFS_1"/>
    <property type="match status" value="1"/>
</dbReference>
<keyword evidence="4" id="KW-1003">Cell membrane</keyword>
<dbReference type="InterPro" id="IPR020846">
    <property type="entry name" value="MFS_dom"/>
</dbReference>
<feature type="transmembrane region" description="Helical" evidence="9">
    <location>
        <begin position="305"/>
        <end position="326"/>
    </location>
</feature>
<feature type="region of interest" description="Disordered" evidence="8">
    <location>
        <begin position="510"/>
        <end position="535"/>
    </location>
</feature>
<dbReference type="PANTHER" id="PTHR42718:SF9">
    <property type="entry name" value="MAJOR FACILITATOR SUPERFAMILY MULTIDRUG TRANSPORTER MFSC"/>
    <property type="match status" value="1"/>
</dbReference>
<dbReference type="CDD" id="cd17503">
    <property type="entry name" value="MFS_LmrB_MDR_like"/>
    <property type="match status" value="1"/>
</dbReference>
<evidence type="ECO:0000256" key="3">
    <source>
        <dbReference type="ARBA" id="ARBA00022448"/>
    </source>
</evidence>
<proteinExistence type="inferred from homology"/>
<evidence type="ECO:0000259" key="10">
    <source>
        <dbReference type="PROSITE" id="PS50850"/>
    </source>
</evidence>
<dbReference type="InterPro" id="IPR011701">
    <property type="entry name" value="MFS"/>
</dbReference>
<protein>
    <submittedName>
        <fullName evidence="11">Multidrug resistance system protein</fullName>
    </submittedName>
</protein>
<feature type="transmembrane region" description="Helical" evidence="9">
    <location>
        <begin position="167"/>
        <end position="188"/>
    </location>
</feature>
<feature type="transmembrane region" description="Helical" evidence="9">
    <location>
        <begin position="81"/>
        <end position="100"/>
    </location>
</feature>
<comment type="subcellular location">
    <subcellularLocation>
        <location evidence="1">Cell membrane</location>
        <topology evidence="1">Multi-pass membrane protein</topology>
    </subcellularLocation>
</comment>
<dbReference type="OrthoDB" id="102502at2"/>
<keyword evidence="6 9" id="KW-1133">Transmembrane helix</keyword>
<reference evidence="12" key="1">
    <citation type="submission" date="2018-02" db="EMBL/GenBank/DDBJ databases">
        <title>Genome sequence of Desulfocucumis palustris strain NAW-5.</title>
        <authorList>
            <person name="Watanabe M."/>
            <person name="Kojima H."/>
            <person name="Fukui M."/>
        </authorList>
    </citation>
    <scope>NUCLEOTIDE SEQUENCE [LARGE SCALE GENOMIC DNA]</scope>
    <source>
        <strain evidence="12">NAW-5</strain>
    </source>
</reference>
<comment type="similarity">
    <text evidence="2">Belongs to the major facilitator superfamily. EmrB family.</text>
</comment>
<keyword evidence="7 9" id="KW-0472">Membrane</keyword>
<dbReference type="PROSITE" id="PS50850">
    <property type="entry name" value="MFS"/>
    <property type="match status" value="1"/>
</dbReference>
<evidence type="ECO:0000256" key="5">
    <source>
        <dbReference type="ARBA" id="ARBA00022692"/>
    </source>
</evidence>
<feature type="transmembrane region" description="Helical" evidence="9">
    <location>
        <begin position="106"/>
        <end position="128"/>
    </location>
</feature>
<evidence type="ECO:0000256" key="7">
    <source>
        <dbReference type="ARBA" id="ARBA00023136"/>
    </source>
</evidence>
<evidence type="ECO:0000313" key="11">
    <source>
        <dbReference type="EMBL" id="GBF33638.1"/>
    </source>
</evidence>
<keyword evidence="12" id="KW-1185">Reference proteome</keyword>
<gene>
    <name evidence="11" type="ORF">DCCM_2744</name>
</gene>
<feature type="transmembrane region" description="Helical" evidence="9">
    <location>
        <begin position="200"/>
        <end position="218"/>
    </location>
</feature>
<feature type="transmembrane region" description="Helical" evidence="9">
    <location>
        <begin position="270"/>
        <end position="293"/>
    </location>
</feature>
<sequence>MEQREVPQKDSFWLPLFVVVISAFAAILNNSSINVALPKMMAIFGVSAEDAQWILTAYMLTSGVVIPVTGYLGDRLGTKRVYLICTAIFTLGSVLCGLAWNNSSMVAARVVQGIGGGAMMPVSMAIVYRIVPREKIGLALGFWGMAAVCGPAIGPTLGGYIVDHLNWRFLFTMNIPVGLTGLVLTNLLIPESTTRDNLKFDAWGFILSALSCFALLLALSEGTGEGWTSYYIVSLFICSFFFLLMFVIVELGSEQPMLDLRLFKSGVFSISVVAGSLITVGLYGGVFLIPLFTQDLLLMTPYETGLLLMPAAIVTALMMPVSGFLFDRFGAKILAVTGMALTAWGTYEFHNLSLSTGNHKIMLLAMLRSLGMGLAMMPITTAGMNTVPVSQVGRASALNNVSRQVAGSFGIAILTAIMQNRQVFHAARLSEGISAGSAGANIMDQVQGYLSLAGAGTQAKSAMLAVISGLVARESMVRAIDDTFIVAALFILIAVPLAFLFNKPAKRGETLEPPAGPLAREGPDVPGKLGENAST</sequence>
<evidence type="ECO:0000256" key="6">
    <source>
        <dbReference type="ARBA" id="ARBA00022989"/>
    </source>
</evidence>